<reference evidence="1 2" key="2">
    <citation type="submission" date="2007-04" db="EMBL/GenBank/DDBJ databases">
        <title>Draft genome sequence of Dorea longicatena (DSM 13814).</title>
        <authorList>
            <person name="Sudarsanam P."/>
            <person name="Ley R."/>
            <person name="Guruge J."/>
            <person name="Turnbaugh P.J."/>
            <person name="Mahowald M."/>
            <person name="Liep D."/>
            <person name="Gordon J."/>
        </authorList>
    </citation>
    <scope>NUCLEOTIDE SEQUENCE [LARGE SCALE GENOMIC DNA]</scope>
    <source>
        <strain evidence="1 2">DSM 13814</strain>
    </source>
</reference>
<sequence length="35" mass="4191">MFNKFNINKVEYKNKKDLILQNESDIMALLEDSFP</sequence>
<gene>
    <name evidence="1" type="ORF">DORLON_01041</name>
</gene>
<proteinExistence type="predicted"/>
<dbReference type="AlphaFoldDB" id="A6BFG9"/>
<protein>
    <submittedName>
        <fullName evidence="1">Uncharacterized protein</fullName>
    </submittedName>
</protein>
<dbReference type="EMBL" id="AAXB02000003">
    <property type="protein sequence ID" value="EDM63756.1"/>
    <property type="molecule type" value="Genomic_DNA"/>
</dbReference>
<reference evidence="1 2" key="1">
    <citation type="submission" date="2007-03" db="EMBL/GenBank/DDBJ databases">
        <authorList>
            <person name="Fulton L."/>
            <person name="Clifton S."/>
            <person name="Fulton B."/>
            <person name="Xu J."/>
            <person name="Minx P."/>
            <person name="Pepin K.H."/>
            <person name="Johnson M."/>
            <person name="Thiruvilangam P."/>
            <person name="Bhonagiri V."/>
            <person name="Nash W.E."/>
            <person name="Mardis E.R."/>
            <person name="Wilson R.K."/>
        </authorList>
    </citation>
    <scope>NUCLEOTIDE SEQUENCE [LARGE SCALE GENOMIC DNA]</scope>
    <source>
        <strain evidence="1 2">DSM 13814</strain>
    </source>
</reference>
<evidence type="ECO:0000313" key="2">
    <source>
        <dbReference type="Proteomes" id="UP000004016"/>
    </source>
</evidence>
<name>A6BFG9_9FIRM</name>
<accession>A6BFG9</accession>
<comment type="caution">
    <text evidence="1">The sequence shown here is derived from an EMBL/GenBank/DDBJ whole genome shotgun (WGS) entry which is preliminary data.</text>
</comment>
<dbReference type="Proteomes" id="UP000004016">
    <property type="component" value="Unassembled WGS sequence"/>
</dbReference>
<evidence type="ECO:0000313" key="1">
    <source>
        <dbReference type="EMBL" id="EDM63756.1"/>
    </source>
</evidence>
<dbReference type="HOGENOM" id="CLU_3364659_0_0_9"/>
<organism evidence="1 2">
    <name type="scientific">Dorea longicatena DSM 13814</name>
    <dbReference type="NCBI Taxonomy" id="411462"/>
    <lineage>
        <taxon>Bacteria</taxon>
        <taxon>Bacillati</taxon>
        <taxon>Bacillota</taxon>
        <taxon>Clostridia</taxon>
        <taxon>Lachnospirales</taxon>
        <taxon>Lachnospiraceae</taxon>
        <taxon>Dorea</taxon>
    </lineage>
</organism>